<dbReference type="AlphaFoldDB" id="A0A0R3S3V4"/>
<dbReference type="Proteomes" id="UP000050640">
    <property type="component" value="Unplaced"/>
</dbReference>
<evidence type="ECO:0000313" key="2">
    <source>
        <dbReference type="WBParaSite" id="EEL_0000945701-mRNA-1"/>
    </source>
</evidence>
<organism evidence="1 2">
    <name type="scientific">Elaeophora elaphi</name>
    <dbReference type="NCBI Taxonomy" id="1147741"/>
    <lineage>
        <taxon>Eukaryota</taxon>
        <taxon>Metazoa</taxon>
        <taxon>Ecdysozoa</taxon>
        <taxon>Nematoda</taxon>
        <taxon>Chromadorea</taxon>
        <taxon>Rhabditida</taxon>
        <taxon>Spirurina</taxon>
        <taxon>Spiruromorpha</taxon>
        <taxon>Filarioidea</taxon>
        <taxon>Onchocercidae</taxon>
        <taxon>Elaeophora</taxon>
    </lineage>
</organism>
<keyword evidence="1" id="KW-1185">Reference proteome</keyword>
<evidence type="ECO:0000313" key="1">
    <source>
        <dbReference type="Proteomes" id="UP000050640"/>
    </source>
</evidence>
<sequence length="197" mass="22644">MLHANLMSLKQQMISVQVRLLVLKESDVEEEQLALEQLAALQREMEQQLFLFHIASQKDEAPQFRNWTEKQDTTNGPLYARTFKRRQDESNWKPNLLHPPCFQQQLSPLPLPPNIPSSNRIMFPCNPPGIDYRFPGENALRHFSMPSFPTIPPSPPPIIPPNFINFRLPMPPAQPPLPPIRFQSPFSYPSCPRDGNA</sequence>
<name>A0A0R3S3V4_9BILA</name>
<protein>
    <submittedName>
        <fullName evidence="2">WW domain-containing protein</fullName>
    </submittedName>
</protein>
<proteinExistence type="predicted"/>
<dbReference type="WBParaSite" id="EEL_0000945701-mRNA-1">
    <property type="protein sequence ID" value="EEL_0000945701-mRNA-1"/>
    <property type="gene ID" value="EEL_0000945701"/>
</dbReference>
<accession>A0A0R3S3V4</accession>
<reference evidence="2" key="1">
    <citation type="submission" date="2017-02" db="UniProtKB">
        <authorList>
            <consortium name="WormBaseParasite"/>
        </authorList>
    </citation>
    <scope>IDENTIFICATION</scope>
</reference>